<sequence>MDKAENTNQSDQRPIFIFGCPRSGTSLLSKLLNSHPRIAIPYESLIYRTFYNWLKFYGDLNLPQNRERLLDDILSTGPLADWSPYPNRENTIKAIQRYDFHGIFEAIMSAWAKNEGKQRWGEKTPAHLFYWREILSGFPNVQIIHIVRDGRDCALSWKQSRVGPKHIYPTARGWVKHLEEVDKLKNVIDQNSFFEVRYEELLLNTQQVLKDMCSFLEEEYTPEMLNFYKDNAAYKTDKQNLKNLARPIISSNTEKWRTQMTERQLRIFEAVAGSTLERYGYHRELENPQISSWEKLQFKYIEHPPRKFVAMMKNRKGQIEALQDLKIYFNLRLGLDSPTPLYSSSLSRNL</sequence>
<evidence type="ECO:0000313" key="2">
    <source>
        <dbReference type="Proteomes" id="UP000269154"/>
    </source>
</evidence>
<dbReference type="GO" id="GO:0006790">
    <property type="term" value="P:sulfur compound metabolic process"/>
    <property type="evidence" value="ECO:0007669"/>
    <property type="project" value="TreeGrafter"/>
</dbReference>
<dbReference type="InterPro" id="IPR051135">
    <property type="entry name" value="Gal/GlcNAc/GalNAc_ST"/>
</dbReference>
<dbReference type="PANTHER" id="PTHR10704">
    <property type="entry name" value="CARBOHYDRATE SULFOTRANSFERASE"/>
    <property type="match status" value="1"/>
</dbReference>
<dbReference type="Proteomes" id="UP000269154">
    <property type="component" value="Unassembled WGS sequence"/>
</dbReference>
<evidence type="ECO:0000313" key="1">
    <source>
        <dbReference type="EMBL" id="RQH28487.1"/>
    </source>
</evidence>
<dbReference type="RefSeq" id="WP_124146963.1">
    <property type="nucleotide sequence ID" value="NZ_CAWOKI010000210.1"/>
</dbReference>
<keyword evidence="2" id="KW-1185">Reference proteome</keyword>
<dbReference type="SUPFAM" id="SSF52540">
    <property type="entry name" value="P-loop containing nucleoside triphosphate hydrolases"/>
    <property type="match status" value="1"/>
</dbReference>
<dbReference type="GO" id="GO:0006044">
    <property type="term" value="P:N-acetylglucosamine metabolic process"/>
    <property type="evidence" value="ECO:0007669"/>
    <property type="project" value="TreeGrafter"/>
</dbReference>
<reference evidence="1 2" key="1">
    <citation type="journal article" date="2018" name="ACS Chem. Biol.">
        <title>Ketoreductase domain dysfunction expands chemodiversity: malyngamide biosynthesis in the cyanobacterium Okeania hirsuta.</title>
        <authorList>
            <person name="Moss N.A."/>
            <person name="Leao T."/>
            <person name="Rankin M."/>
            <person name="McCullough T.M."/>
            <person name="Qu P."/>
            <person name="Korobeynikov A."/>
            <person name="Smith J.L."/>
            <person name="Gerwick L."/>
            <person name="Gerwick W.H."/>
        </authorList>
    </citation>
    <scope>NUCLEOTIDE SEQUENCE [LARGE SCALE GENOMIC DNA]</scope>
    <source>
        <strain evidence="1 2">PAB10Feb10-1</strain>
    </source>
</reference>
<comment type="caution">
    <text evidence="1">The sequence shown here is derived from an EMBL/GenBank/DDBJ whole genome shotgun (WGS) entry which is preliminary data.</text>
</comment>
<proteinExistence type="predicted"/>
<keyword evidence="1" id="KW-0808">Transferase</keyword>
<dbReference type="AlphaFoldDB" id="A0A3N6NBC4"/>
<dbReference type="Gene3D" id="3.40.50.300">
    <property type="entry name" value="P-loop containing nucleotide triphosphate hydrolases"/>
    <property type="match status" value="1"/>
</dbReference>
<dbReference type="EMBL" id="RCBY01000208">
    <property type="protein sequence ID" value="RQH28487.1"/>
    <property type="molecule type" value="Genomic_DNA"/>
</dbReference>
<dbReference type="Pfam" id="PF13469">
    <property type="entry name" value="Sulfotransfer_3"/>
    <property type="match status" value="1"/>
</dbReference>
<organism evidence="1 2">
    <name type="scientific">Okeania hirsuta</name>
    <dbReference type="NCBI Taxonomy" id="1458930"/>
    <lineage>
        <taxon>Bacteria</taxon>
        <taxon>Bacillati</taxon>
        <taxon>Cyanobacteriota</taxon>
        <taxon>Cyanophyceae</taxon>
        <taxon>Oscillatoriophycideae</taxon>
        <taxon>Oscillatoriales</taxon>
        <taxon>Microcoleaceae</taxon>
        <taxon>Okeania</taxon>
    </lineage>
</organism>
<dbReference type="InterPro" id="IPR027417">
    <property type="entry name" value="P-loop_NTPase"/>
</dbReference>
<dbReference type="PANTHER" id="PTHR10704:SF44">
    <property type="entry name" value="LD35051P-RELATED"/>
    <property type="match status" value="1"/>
</dbReference>
<dbReference type="GO" id="GO:0001517">
    <property type="term" value="F:N-acetylglucosamine 6-O-sulfotransferase activity"/>
    <property type="evidence" value="ECO:0007669"/>
    <property type="project" value="TreeGrafter"/>
</dbReference>
<gene>
    <name evidence="1" type="ORF">D5R40_25545</name>
</gene>
<accession>A0A3N6NBC4</accession>
<dbReference type="OrthoDB" id="5729795at2"/>
<protein>
    <submittedName>
        <fullName evidence="1">Sulfotransferase</fullName>
    </submittedName>
</protein>
<name>A0A3N6NBC4_9CYAN</name>